<sequence>MAIDADADFNQAGQICSLIGGRLIQTKNQFENIVAGSQLFDVLAGKSTFIGIRRINGTWSYADGTPLTFQKWKSANETNQVGFDCAMMQGNDFSWYSTKCELKWPFICTFPDGRDGNCPNGWKFYQRTSSCYWTPAQGAHLVSIHSDQENRFVLNLVASVRQNQNVQNCDRKPFNQVLIGLNGTGTEHWTDGSAFDYDHRNSGAYTYGFVNDPLCYQDELSLSTLLLAIISAKYCPPGSIDYSDGKECVMVIDARADYATSQRLCGLMGGRLIQAQNQFENLVAGSQALDVLSGHAALIGVIQLNGTWMYGDGTPLKYSKWKTPNEPTLPGQNCAYMQGNDFAWYSTKCQLKWPFICTISDQSDLRCPTGWSFYQGTGYCYYTPGYGAHLASIHSATENRFVLNLLQTARENQGVALCGSDSSMSILIGLNGTGNYHHWTDGTPFDYDRRNSGGYTYGIENDPLCYNERWLNWDKDSVYGSYVCKKMAV</sequence>
<dbReference type="InterPro" id="IPR016187">
    <property type="entry name" value="CTDL_fold"/>
</dbReference>
<evidence type="ECO:0000313" key="4">
    <source>
        <dbReference type="Proteomes" id="UP001177023"/>
    </source>
</evidence>
<dbReference type="Pfam" id="PF00059">
    <property type="entry name" value="Lectin_C"/>
    <property type="match status" value="2"/>
</dbReference>
<dbReference type="InterPro" id="IPR050976">
    <property type="entry name" value="Snaclec"/>
</dbReference>
<gene>
    <name evidence="3" type="ORF">MSPICULIGERA_LOCUS6286</name>
</gene>
<feature type="non-terminal residue" evidence="3">
    <location>
        <position position="1"/>
    </location>
</feature>
<dbReference type="PROSITE" id="PS50041">
    <property type="entry name" value="C_TYPE_LECTIN_2"/>
    <property type="match status" value="2"/>
</dbReference>
<dbReference type="Proteomes" id="UP001177023">
    <property type="component" value="Unassembled WGS sequence"/>
</dbReference>
<dbReference type="InterPro" id="IPR016186">
    <property type="entry name" value="C-type_lectin-like/link_sf"/>
</dbReference>
<proteinExistence type="predicted"/>
<feature type="domain" description="C-type lectin" evidence="2">
    <location>
        <begin position="9"/>
        <end position="109"/>
    </location>
</feature>
<dbReference type="SUPFAM" id="SSF56436">
    <property type="entry name" value="C-type lectin-like"/>
    <property type="match status" value="4"/>
</dbReference>
<dbReference type="PANTHER" id="PTHR22991:SF40">
    <property type="entry name" value="PROTEIN CBG13490"/>
    <property type="match status" value="1"/>
</dbReference>
<accession>A0AA36FZH0</accession>
<feature type="domain" description="C-type lectin" evidence="2">
    <location>
        <begin position="244"/>
        <end position="358"/>
    </location>
</feature>
<evidence type="ECO:0000256" key="1">
    <source>
        <dbReference type="ARBA" id="ARBA00023157"/>
    </source>
</evidence>
<dbReference type="EMBL" id="CATQJA010001558">
    <property type="protein sequence ID" value="CAJ0567746.1"/>
    <property type="molecule type" value="Genomic_DNA"/>
</dbReference>
<comment type="caution">
    <text evidence="3">The sequence shown here is derived from an EMBL/GenBank/DDBJ whole genome shotgun (WGS) entry which is preliminary data.</text>
</comment>
<organism evidence="3 4">
    <name type="scientific">Mesorhabditis spiculigera</name>
    <dbReference type="NCBI Taxonomy" id="96644"/>
    <lineage>
        <taxon>Eukaryota</taxon>
        <taxon>Metazoa</taxon>
        <taxon>Ecdysozoa</taxon>
        <taxon>Nematoda</taxon>
        <taxon>Chromadorea</taxon>
        <taxon>Rhabditida</taxon>
        <taxon>Rhabditina</taxon>
        <taxon>Rhabditomorpha</taxon>
        <taxon>Rhabditoidea</taxon>
        <taxon>Rhabditidae</taxon>
        <taxon>Mesorhabditinae</taxon>
        <taxon>Mesorhabditis</taxon>
    </lineage>
</organism>
<dbReference type="InterPro" id="IPR001304">
    <property type="entry name" value="C-type_lectin-like"/>
</dbReference>
<evidence type="ECO:0000259" key="2">
    <source>
        <dbReference type="PROSITE" id="PS50041"/>
    </source>
</evidence>
<keyword evidence="1" id="KW-1015">Disulfide bond</keyword>
<reference evidence="3" key="1">
    <citation type="submission" date="2023-06" db="EMBL/GenBank/DDBJ databases">
        <authorList>
            <person name="Delattre M."/>
        </authorList>
    </citation>
    <scope>NUCLEOTIDE SEQUENCE</scope>
    <source>
        <strain evidence="3">AF72</strain>
    </source>
</reference>
<evidence type="ECO:0000313" key="3">
    <source>
        <dbReference type="EMBL" id="CAJ0567746.1"/>
    </source>
</evidence>
<dbReference type="PROSITE" id="PS00615">
    <property type="entry name" value="C_TYPE_LECTIN_1"/>
    <property type="match status" value="2"/>
</dbReference>
<dbReference type="PANTHER" id="PTHR22991">
    <property type="entry name" value="PROTEIN CBG13490"/>
    <property type="match status" value="1"/>
</dbReference>
<dbReference type="SMART" id="SM00034">
    <property type="entry name" value="CLECT"/>
    <property type="match status" value="4"/>
</dbReference>
<protein>
    <recommendedName>
        <fullName evidence="2">C-type lectin domain-containing protein</fullName>
    </recommendedName>
</protein>
<keyword evidence="4" id="KW-1185">Reference proteome</keyword>
<dbReference type="AlphaFoldDB" id="A0AA36FZH0"/>
<dbReference type="InterPro" id="IPR018378">
    <property type="entry name" value="C-type_lectin_CS"/>
</dbReference>
<dbReference type="Gene3D" id="3.10.100.10">
    <property type="entry name" value="Mannose-Binding Protein A, subunit A"/>
    <property type="match status" value="4"/>
</dbReference>
<name>A0AA36FZH0_9BILA</name>